<feature type="signal peptide" evidence="1">
    <location>
        <begin position="1"/>
        <end position="25"/>
    </location>
</feature>
<accession>A0A7G9TA42</accession>
<proteinExistence type="predicted"/>
<dbReference type="GeneID" id="81472017"/>
<keyword evidence="1" id="KW-0732">Signal</keyword>
<evidence type="ECO:0000313" key="3">
    <source>
        <dbReference type="Proteomes" id="UP000515838"/>
    </source>
</evidence>
<reference evidence="2 3" key="1">
    <citation type="submission" date="2020-08" db="EMBL/GenBank/DDBJ databases">
        <title>Streptomycin Non-resistant strain, P. mexicana.</title>
        <authorList>
            <person name="Ganesh-Kumar S."/>
            <person name="Zhe T."/>
            <person name="Yu Z."/>
            <person name="Min Y."/>
        </authorList>
    </citation>
    <scope>NUCLEOTIDE SEQUENCE [LARGE SCALE GENOMIC DNA]</scope>
    <source>
        <strain evidence="2 3">GTZY2</strain>
    </source>
</reference>
<protein>
    <submittedName>
        <fullName evidence="2">DUF411 domain-containing protein</fullName>
    </submittedName>
</protein>
<dbReference type="AlphaFoldDB" id="A0A7G9TA42"/>
<dbReference type="RefSeq" id="WP_187572680.1">
    <property type="nucleotide sequence ID" value="NZ_CP060731.1"/>
</dbReference>
<gene>
    <name evidence="2" type="ORF">IAE60_13620</name>
</gene>
<evidence type="ECO:0000256" key="1">
    <source>
        <dbReference type="SAM" id="SignalP"/>
    </source>
</evidence>
<dbReference type="EMBL" id="CP060731">
    <property type="protein sequence ID" value="QNN76967.1"/>
    <property type="molecule type" value="Genomic_DNA"/>
</dbReference>
<dbReference type="Pfam" id="PF04214">
    <property type="entry name" value="DUF411"/>
    <property type="match status" value="1"/>
</dbReference>
<sequence length="175" mass="18503">MEPVIALPRLLLPLLVVTLAACSQAVPAPVESARAAMAAPAPGKTVAPAAPEITVHRDAYCGCCHLWVEHLRTAGFDVEDRVEDAMSPVKDRLGILPEHASCHTAEVDGYVIEGHVPAADIRRLLREKPPIRGLVLPGMPVGSPGMEVEGVDAPAYTVLALNRDGSTTPYAEHSP</sequence>
<name>A0A7G9TA42_PSEMX</name>
<evidence type="ECO:0000313" key="2">
    <source>
        <dbReference type="EMBL" id="QNN76967.1"/>
    </source>
</evidence>
<organism evidence="2 3">
    <name type="scientific">Pseudoxanthomonas mexicana</name>
    <dbReference type="NCBI Taxonomy" id="128785"/>
    <lineage>
        <taxon>Bacteria</taxon>
        <taxon>Pseudomonadati</taxon>
        <taxon>Pseudomonadota</taxon>
        <taxon>Gammaproteobacteria</taxon>
        <taxon>Lysobacterales</taxon>
        <taxon>Lysobacteraceae</taxon>
        <taxon>Pseudoxanthomonas</taxon>
    </lineage>
</organism>
<dbReference type="InterPro" id="IPR007332">
    <property type="entry name" value="DUF411"/>
</dbReference>
<dbReference type="Proteomes" id="UP000515838">
    <property type="component" value="Chromosome"/>
</dbReference>
<feature type="chain" id="PRO_5028949746" evidence="1">
    <location>
        <begin position="26"/>
        <end position="175"/>
    </location>
</feature>